<dbReference type="PROSITE" id="PS01033">
    <property type="entry name" value="GLOBIN"/>
    <property type="match status" value="1"/>
</dbReference>
<dbReference type="RefSeq" id="WP_162387077.1">
    <property type="nucleotide sequence ID" value="NZ_CP045997.1"/>
</dbReference>
<dbReference type="GO" id="GO:0071949">
    <property type="term" value="F:FAD binding"/>
    <property type="evidence" value="ECO:0007669"/>
    <property type="project" value="TreeGrafter"/>
</dbReference>
<dbReference type="PANTHER" id="PTHR43396:SF6">
    <property type="entry name" value="ABL201WP"/>
    <property type="match status" value="1"/>
</dbReference>
<keyword evidence="1" id="KW-0349">Heme</keyword>
<dbReference type="InterPro" id="IPR012292">
    <property type="entry name" value="Globin/Proto"/>
</dbReference>
<comment type="similarity">
    <text evidence="1">Belongs to the globin family.</text>
</comment>
<dbReference type="Proteomes" id="UP000464577">
    <property type="component" value="Chromosome"/>
</dbReference>
<organism evidence="3 4">
    <name type="scientific">Spirosoma endbachense</name>
    <dbReference type="NCBI Taxonomy" id="2666025"/>
    <lineage>
        <taxon>Bacteria</taxon>
        <taxon>Pseudomonadati</taxon>
        <taxon>Bacteroidota</taxon>
        <taxon>Cytophagia</taxon>
        <taxon>Cytophagales</taxon>
        <taxon>Cytophagaceae</taxon>
        <taxon>Spirosoma</taxon>
    </lineage>
</organism>
<accession>A0A6P1VWB9</accession>
<dbReference type="Pfam" id="PF00042">
    <property type="entry name" value="Globin"/>
    <property type="match status" value="1"/>
</dbReference>
<dbReference type="KEGG" id="senf:GJR95_17345"/>
<sequence length="109" mass="12667">MLSEKQIAIVKKSWRLLRDIDPALLGDVFYSRRFMAHPELRPLFKGPLETQYTKFIDTLSFLVSQLHRLDEFTRDVAVMGQRHVQYGVKPSHYDDVGEALLWTFGLATV</sequence>
<dbReference type="GO" id="GO:0005344">
    <property type="term" value="F:oxygen carrier activity"/>
    <property type="evidence" value="ECO:0007669"/>
    <property type="project" value="UniProtKB-KW"/>
</dbReference>
<feature type="domain" description="Globin" evidence="2">
    <location>
        <begin position="1"/>
        <end position="109"/>
    </location>
</feature>
<dbReference type="AlphaFoldDB" id="A0A6P1VWB9"/>
<dbReference type="PANTHER" id="PTHR43396">
    <property type="entry name" value="FLAVOHEMOPROTEIN"/>
    <property type="match status" value="1"/>
</dbReference>
<protein>
    <submittedName>
        <fullName evidence="3">Hemoglobin</fullName>
    </submittedName>
</protein>
<keyword evidence="1" id="KW-0813">Transport</keyword>
<dbReference type="GO" id="GO:0008941">
    <property type="term" value="F:nitric oxide dioxygenase NAD(P)H activity"/>
    <property type="evidence" value="ECO:0007669"/>
    <property type="project" value="TreeGrafter"/>
</dbReference>
<dbReference type="GO" id="GO:0019825">
    <property type="term" value="F:oxygen binding"/>
    <property type="evidence" value="ECO:0007669"/>
    <property type="project" value="InterPro"/>
</dbReference>
<dbReference type="Gene3D" id="1.10.490.10">
    <property type="entry name" value="Globins"/>
    <property type="match status" value="1"/>
</dbReference>
<evidence type="ECO:0000313" key="3">
    <source>
        <dbReference type="EMBL" id="QHV96668.1"/>
    </source>
</evidence>
<evidence type="ECO:0000313" key="4">
    <source>
        <dbReference type="Proteomes" id="UP000464577"/>
    </source>
</evidence>
<reference evidence="3 4" key="1">
    <citation type="submission" date="2019-11" db="EMBL/GenBank/DDBJ databases">
        <title>Spirosoma endbachense sp. nov., isolated from a natural salt meadow.</title>
        <authorList>
            <person name="Rojas J."/>
            <person name="Ambika Manirajan B."/>
            <person name="Ratering S."/>
            <person name="Suarez C."/>
            <person name="Geissler-Plaum R."/>
            <person name="Schnell S."/>
        </authorList>
    </citation>
    <scope>NUCLEOTIDE SEQUENCE [LARGE SCALE GENOMIC DNA]</scope>
    <source>
        <strain evidence="3 4">I-24</strain>
    </source>
</reference>
<dbReference type="EMBL" id="CP045997">
    <property type="protein sequence ID" value="QHV96668.1"/>
    <property type="molecule type" value="Genomic_DNA"/>
</dbReference>
<dbReference type="GO" id="GO:0071500">
    <property type="term" value="P:cellular response to nitrosative stress"/>
    <property type="evidence" value="ECO:0007669"/>
    <property type="project" value="TreeGrafter"/>
</dbReference>
<name>A0A6P1VWB9_9BACT</name>
<dbReference type="SUPFAM" id="SSF46458">
    <property type="entry name" value="Globin-like"/>
    <property type="match status" value="1"/>
</dbReference>
<evidence type="ECO:0000256" key="1">
    <source>
        <dbReference type="RuleBase" id="RU000356"/>
    </source>
</evidence>
<keyword evidence="1" id="KW-0479">Metal-binding</keyword>
<keyword evidence="4" id="KW-1185">Reference proteome</keyword>
<gene>
    <name evidence="3" type="ORF">GJR95_17345</name>
</gene>
<evidence type="ECO:0000259" key="2">
    <source>
        <dbReference type="PROSITE" id="PS01033"/>
    </source>
</evidence>
<dbReference type="GO" id="GO:0020037">
    <property type="term" value="F:heme binding"/>
    <property type="evidence" value="ECO:0007669"/>
    <property type="project" value="InterPro"/>
</dbReference>
<dbReference type="InterPro" id="IPR009050">
    <property type="entry name" value="Globin-like_sf"/>
</dbReference>
<keyword evidence="1" id="KW-0561">Oxygen transport</keyword>
<proteinExistence type="inferred from homology"/>
<dbReference type="GO" id="GO:0046210">
    <property type="term" value="P:nitric oxide catabolic process"/>
    <property type="evidence" value="ECO:0007669"/>
    <property type="project" value="TreeGrafter"/>
</dbReference>
<dbReference type="InterPro" id="IPR000971">
    <property type="entry name" value="Globin"/>
</dbReference>
<keyword evidence="1" id="KW-0408">Iron</keyword>